<dbReference type="CDD" id="cd00429">
    <property type="entry name" value="RPE"/>
    <property type="match status" value="1"/>
</dbReference>
<dbReference type="RefSeq" id="WP_182537956.1">
    <property type="nucleotide sequence ID" value="NZ_JACJIP010000027.1"/>
</dbReference>
<organism evidence="3 4">
    <name type="scientific">Fontibacillus solani</name>
    <dbReference type="NCBI Taxonomy" id="1572857"/>
    <lineage>
        <taxon>Bacteria</taxon>
        <taxon>Bacillati</taxon>
        <taxon>Bacillota</taxon>
        <taxon>Bacilli</taxon>
        <taxon>Bacillales</taxon>
        <taxon>Paenibacillaceae</taxon>
        <taxon>Fontibacillus</taxon>
    </lineage>
</organism>
<comment type="caution">
    <text evidence="3">The sequence shown here is derived from an EMBL/GenBank/DDBJ whole genome shotgun (WGS) entry which is preliminary data.</text>
</comment>
<dbReference type="Gene3D" id="3.20.20.70">
    <property type="entry name" value="Aldolase class I"/>
    <property type="match status" value="1"/>
</dbReference>
<dbReference type="PANTHER" id="PTHR11749">
    <property type="entry name" value="RIBULOSE-5-PHOSPHATE-3-EPIMERASE"/>
    <property type="match status" value="1"/>
</dbReference>
<dbReference type="GO" id="GO:0004750">
    <property type="term" value="F:D-ribulose-phosphate 3-epimerase activity"/>
    <property type="evidence" value="ECO:0007669"/>
    <property type="project" value="UniProtKB-EC"/>
</dbReference>
<dbReference type="SUPFAM" id="SSF51366">
    <property type="entry name" value="Ribulose-phoshate binding barrel"/>
    <property type="match status" value="1"/>
</dbReference>
<dbReference type="Pfam" id="PF00834">
    <property type="entry name" value="Ribul_P_3_epim"/>
    <property type="match status" value="1"/>
</dbReference>
<keyword evidence="1" id="KW-0479">Metal-binding</keyword>
<gene>
    <name evidence="3" type="ORF">FHR92_003681</name>
</gene>
<dbReference type="EC" id="5.1.3.1" evidence="3"/>
<evidence type="ECO:0000313" key="4">
    <source>
        <dbReference type="Proteomes" id="UP000567067"/>
    </source>
</evidence>
<evidence type="ECO:0000256" key="1">
    <source>
        <dbReference type="ARBA" id="ARBA00022723"/>
    </source>
</evidence>
<dbReference type="EMBL" id="JACJIP010000027">
    <property type="protein sequence ID" value="MBA9087199.1"/>
    <property type="molecule type" value="Genomic_DNA"/>
</dbReference>
<dbReference type="AlphaFoldDB" id="A0A7W3XT39"/>
<sequence>MKIGPSIMCANLLRLQDELNYVSQADWLHIDIMDGYMVPDFTFGIEATEQILNYSSLKSEIHLMSKSPLEHVEQYVKLKPDIITFHPEVLYDPLRVVYKLKEAGIQTGIAINPSIPIVALNEVIHQVDRVIIMGVNPGFIGQKLLKASLTKSLHLADIIKQKGLNTDIILDGGVKLENLKEIYEHKVDGVVVGTGIFHHNLGTEAALKAFKHTAKELHKEGQYH</sequence>
<dbReference type="InterPro" id="IPR011060">
    <property type="entry name" value="RibuloseP-bd_barrel"/>
</dbReference>
<dbReference type="InterPro" id="IPR000056">
    <property type="entry name" value="Ribul_P_3_epim-like"/>
</dbReference>
<evidence type="ECO:0000256" key="2">
    <source>
        <dbReference type="ARBA" id="ARBA00023235"/>
    </source>
</evidence>
<name>A0A7W3XT39_9BACL</name>
<dbReference type="Proteomes" id="UP000567067">
    <property type="component" value="Unassembled WGS sequence"/>
</dbReference>
<evidence type="ECO:0000313" key="3">
    <source>
        <dbReference type="EMBL" id="MBA9087199.1"/>
    </source>
</evidence>
<proteinExistence type="predicted"/>
<dbReference type="NCBIfam" id="NF004076">
    <property type="entry name" value="PRK05581.1-4"/>
    <property type="match status" value="1"/>
</dbReference>
<accession>A0A7W3XT39</accession>
<protein>
    <submittedName>
        <fullName evidence="3">Ribulose-phosphate 3-epimerase</fullName>
        <ecNumber evidence="3">5.1.3.1</ecNumber>
    </submittedName>
</protein>
<reference evidence="3 4" key="1">
    <citation type="submission" date="2020-08" db="EMBL/GenBank/DDBJ databases">
        <title>Genomic Encyclopedia of Type Strains, Phase III (KMG-III): the genomes of soil and plant-associated and newly described type strains.</title>
        <authorList>
            <person name="Whitman W."/>
        </authorList>
    </citation>
    <scope>NUCLEOTIDE SEQUENCE [LARGE SCALE GENOMIC DNA]</scope>
    <source>
        <strain evidence="3 4">CECT 8693</strain>
    </source>
</reference>
<keyword evidence="4" id="KW-1185">Reference proteome</keyword>
<dbReference type="GO" id="GO:0046872">
    <property type="term" value="F:metal ion binding"/>
    <property type="evidence" value="ECO:0007669"/>
    <property type="project" value="UniProtKB-KW"/>
</dbReference>
<keyword evidence="2 3" id="KW-0413">Isomerase</keyword>
<dbReference type="GO" id="GO:0005975">
    <property type="term" value="P:carbohydrate metabolic process"/>
    <property type="evidence" value="ECO:0007669"/>
    <property type="project" value="InterPro"/>
</dbReference>
<dbReference type="InterPro" id="IPR013785">
    <property type="entry name" value="Aldolase_TIM"/>
</dbReference>